<keyword evidence="1" id="KW-0472">Membrane</keyword>
<evidence type="ECO:0000313" key="4">
    <source>
        <dbReference type="Proteomes" id="UP000467322"/>
    </source>
</evidence>
<dbReference type="InterPro" id="IPR005135">
    <property type="entry name" value="Endo/exonuclease/phosphatase"/>
</dbReference>
<evidence type="ECO:0000313" key="3">
    <source>
        <dbReference type="EMBL" id="MZR13011.1"/>
    </source>
</evidence>
<name>A0A845M9A3_9RHOB</name>
<dbReference type="SUPFAM" id="SSF56219">
    <property type="entry name" value="DNase I-like"/>
    <property type="match status" value="1"/>
</dbReference>
<organism evidence="3 4">
    <name type="scientific">Maritimibacter harenae</name>
    <dbReference type="NCBI Taxonomy" id="2606218"/>
    <lineage>
        <taxon>Bacteria</taxon>
        <taxon>Pseudomonadati</taxon>
        <taxon>Pseudomonadota</taxon>
        <taxon>Alphaproteobacteria</taxon>
        <taxon>Rhodobacterales</taxon>
        <taxon>Roseobacteraceae</taxon>
        <taxon>Maritimibacter</taxon>
    </lineage>
</organism>
<dbReference type="AlphaFoldDB" id="A0A845M9A3"/>
<sequence length="300" mass="32139">MKGSWHIVPRAVAGVCLVLILAGYLGRLHPVGDTIAVFRLYFAGPLIVLGAAMLYFGQRQAGGLNLVVGLGVVATAGILPVIDQDAAALDGAGPVVTHYQKNLQFHNDDPSEVLDDVRARKPDIITFQEAKGRSANILDELARDYPAHVHCADGVGIAAYARWPMIEGTAFCDGQLGGMQVEGPDGPLWVLTVHLRWVYPYPNARQVEAMAPKLAALEGPKAVGGDFNVVPWAESVDVFARAADVRRVGRSFVTFAAVGGLLRVQIDHVLASGAAGVTERLPRLGSDHWGVWARYTFSDD</sequence>
<dbReference type="RefSeq" id="WP_161351121.1">
    <property type="nucleotide sequence ID" value="NZ_WTUX01000011.1"/>
</dbReference>
<feature type="transmembrane region" description="Helical" evidence="1">
    <location>
        <begin position="7"/>
        <end position="26"/>
    </location>
</feature>
<dbReference type="Proteomes" id="UP000467322">
    <property type="component" value="Unassembled WGS sequence"/>
</dbReference>
<gene>
    <name evidence="3" type="ORF">GQE99_08260</name>
</gene>
<comment type="caution">
    <text evidence="3">The sequence shown here is derived from an EMBL/GenBank/DDBJ whole genome shotgun (WGS) entry which is preliminary data.</text>
</comment>
<evidence type="ECO:0000259" key="2">
    <source>
        <dbReference type="Pfam" id="PF03372"/>
    </source>
</evidence>
<dbReference type="Gene3D" id="3.60.10.10">
    <property type="entry name" value="Endonuclease/exonuclease/phosphatase"/>
    <property type="match status" value="1"/>
</dbReference>
<dbReference type="GO" id="GO:0003824">
    <property type="term" value="F:catalytic activity"/>
    <property type="evidence" value="ECO:0007669"/>
    <property type="project" value="InterPro"/>
</dbReference>
<keyword evidence="4" id="KW-1185">Reference proteome</keyword>
<accession>A0A845M9A3</accession>
<feature type="domain" description="Endonuclease/exonuclease/phosphatase" evidence="2">
    <location>
        <begin position="102"/>
        <end position="288"/>
    </location>
</feature>
<dbReference type="EMBL" id="WTUX01000011">
    <property type="protein sequence ID" value="MZR13011.1"/>
    <property type="molecule type" value="Genomic_DNA"/>
</dbReference>
<protein>
    <recommendedName>
        <fullName evidence="2">Endonuclease/exonuclease/phosphatase domain-containing protein</fullName>
    </recommendedName>
</protein>
<keyword evidence="1" id="KW-0812">Transmembrane</keyword>
<feature type="transmembrane region" description="Helical" evidence="1">
    <location>
        <begin position="63"/>
        <end position="82"/>
    </location>
</feature>
<keyword evidence="1" id="KW-1133">Transmembrane helix</keyword>
<reference evidence="3 4" key="1">
    <citation type="submission" date="2019-12" db="EMBL/GenBank/DDBJ databases">
        <title>Maritimibacter sp. nov. sp. isolated from sea sand.</title>
        <authorList>
            <person name="Kim J."/>
            <person name="Jeong S.E."/>
            <person name="Jung H.S."/>
            <person name="Jeon C.O."/>
        </authorList>
    </citation>
    <scope>NUCLEOTIDE SEQUENCE [LARGE SCALE GENOMIC DNA]</scope>
    <source>
        <strain evidence="3 4">DP07</strain>
    </source>
</reference>
<dbReference type="Pfam" id="PF03372">
    <property type="entry name" value="Exo_endo_phos"/>
    <property type="match status" value="1"/>
</dbReference>
<evidence type="ECO:0000256" key="1">
    <source>
        <dbReference type="SAM" id="Phobius"/>
    </source>
</evidence>
<feature type="transmembrane region" description="Helical" evidence="1">
    <location>
        <begin position="38"/>
        <end position="56"/>
    </location>
</feature>
<dbReference type="InterPro" id="IPR036691">
    <property type="entry name" value="Endo/exonu/phosph_ase_sf"/>
</dbReference>
<proteinExistence type="predicted"/>